<reference evidence="1 2" key="1">
    <citation type="submission" date="2022-03" db="EMBL/GenBank/DDBJ databases">
        <title>Complete genome sequence of Lysobacter capsici VKM B-2533 and Lysobacter gummosus 10.1.1, promising sources of lytic agents.</title>
        <authorList>
            <person name="Tarlachkov S.V."/>
            <person name="Kudryakova I.V."/>
            <person name="Afoshin A.S."/>
            <person name="Leontyevskaya E.A."/>
            <person name="Leontyevskaya N.V."/>
        </authorList>
    </citation>
    <scope>NUCLEOTIDE SEQUENCE [LARGE SCALE GENOMIC DNA]</scope>
    <source>
        <strain evidence="1 2">10.1.1</strain>
    </source>
</reference>
<dbReference type="EMBL" id="CP093547">
    <property type="protein sequence ID" value="UNP27799.1"/>
    <property type="molecule type" value="Genomic_DNA"/>
</dbReference>
<evidence type="ECO:0000313" key="2">
    <source>
        <dbReference type="Proteomes" id="UP000829194"/>
    </source>
</evidence>
<dbReference type="RefSeq" id="WP_057943478.1">
    <property type="nucleotide sequence ID" value="NZ_CP011131.1"/>
</dbReference>
<dbReference type="Proteomes" id="UP000829194">
    <property type="component" value="Chromosome"/>
</dbReference>
<protein>
    <submittedName>
        <fullName evidence="1">Uncharacterized protein</fullName>
    </submittedName>
</protein>
<keyword evidence="2" id="KW-1185">Reference proteome</keyword>
<organism evidence="1 2">
    <name type="scientific">Lysobacter gummosus</name>
    <dbReference type="NCBI Taxonomy" id="262324"/>
    <lineage>
        <taxon>Bacteria</taxon>
        <taxon>Pseudomonadati</taxon>
        <taxon>Pseudomonadota</taxon>
        <taxon>Gammaproteobacteria</taxon>
        <taxon>Lysobacterales</taxon>
        <taxon>Lysobacteraceae</taxon>
        <taxon>Lysobacter</taxon>
    </lineage>
</organism>
<sequence>MIITADEVLEELRDALRAACQPSSAERIVRGRERVHALPREQVLANLEAVAAEVLDLSDYWEYRRLLELAASLDAALTQRLVALGLDHADTDVKEAAQDFRA</sequence>
<gene>
    <name evidence="1" type="ORF">MOV92_14910</name>
</gene>
<accession>A0ABY3X5G2</accession>
<name>A0ABY3X5G2_9GAMM</name>
<proteinExistence type="predicted"/>
<evidence type="ECO:0000313" key="1">
    <source>
        <dbReference type="EMBL" id="UNP27799.1"/>
    </source>
</evidence>